<proteinExistence type="predicted"/>
<evidence type="ECO:0000313" key="2">
    <source>
        <dbReference type="Proteomes" id="UP000789920"/>
    </source>
</evidence>
<evidence type="ECO:0000313" key="1">
    <source>
        <dbReference type="EMBL" id="CAG8810211.1"/>
    </source>
</evidence>
<dbReference type="EMBL" id="CAJVQC010071019">
    <property type="protein sequence ID" value="CAG8810211.1"/>
    <property type="molecule type" value="Genomic_DNA"/>
</dbReference>
<protein>
    <submittedName>
        <fullName evidence="1">113_t:CDS:1</fullName>
    </submittedName>
</protein>
<gene>
    <name evidence="1" type="ORF">RPERSI_LOCUS23037</name>
</gene>
<dbReference type="Proteomes" id="UP000789920">
    <property type="component" value="Unassembled WGS sequence"/>
</dbReference>
<organism evidence="1 2">
    <name type="scientific">Racocetra persica</name>
    <dbReference type="NCBI Taxonomy" id="160502"/>
    <lineage>
        <taxon>Eukaryota</taxon>
        <taxon>Fungi</taxon>
        <taxon>Fungi incertae sedis</taxon>
        <taxon>Mucoromycota</taxon>
        <taxon>Glomeromycotina</taxon>
        <taxon>Glomeromycetes</taxon>
        <taxon>Diversisporales</taxon>
        <taxon>Gigasporaceae</taxon>
        <taxon>Racocetra</taxon>
    </lineage>
</organism>
<keyword evidence="2" id="KW-1185">Reference proteome</keyword>
<feature type="non-terminal residue" evidence="1">
    <location>
        <position position="1"/>
    </location>
</feature>
<name>A0ACA9RUT8_9GLOM</name>
<comment type="caution">
    <text evidence="1">The sequence shown here is derived from an EMBL/GenBank/DDBJ whole genome shotgun (WGS) entry which is preliminary data.</text>
</comment>
<accession>A0ACA9RUT8</accession>
<reference evidence="1" key="1">
    <citation type="submission" date="2021-06" db="EMBL/GenBank/DDBJ databases">
        <authorList>
            <person name="Kallberg Y."/>
            <person name="Tangrot J."/>
            <person name="Rosling A."/>
        </authorList>
    </citation>
    <scope>NUCLEOTIDE SEQUENCE</scope>
    <source>
        <strain evidence="1">MA461A</strain>
    </source>
</reference>
<sequence length="42" mass="5003">RLILSEMSKIVRKRTESASWPQFAKVASIWWTAYYEHPSFSN</sequence>